<organism evidence="2 3">
    <name type="scientific">Mycena rosella</name>
    <name type="common">Pink bonnet</name>
    <name type="synonym">Agaricus rosellus</name>
    <dbReference type="NCBI Taxonomy" id="1033263"/>
    <lineage>
        <taxon>Eukaryota</taxon>
        <taxon>Fungi</taxon>
        <taxon>Dikarya</taxon>
        <taxon>Basidiomycota</taxon>
        <taxon>Agaricomycotina</taxon>
        <taxon>Agaricomycetes</taxon>
        <taxon>Agaricomycetidae</taxon>
        <taxon>Agaricales</taxon>
        <taxon>Marasmiineae</taxon>
        <taxon>Mycenaceae</taxon>
        <taxon>Mycena</taxon>
    </lineage>
</organism>
<protein>
    <submittedName>
        <fullName evidence="2">Uncharacterized protein</fullName>
    </submittedName>
</protein>
<feature type="compositionally biased region" description="Low complexity" evidence="1">
    <location>
        <begin position="9"/>
        <end position="27"/>
    </location>
</feature>
<reference evidence="2" key="1">
    <citation type="submission" date="2023-03" db="EMBL/GenBank/DDBJ databases">
        <title>Massive genome expansion in bonnet fungi (Mycena s.s.) driven by repeated elements and novel gene families across ecological guilds.</title>
        <authorList>
            <consortium name="Lawrence Berkeley National Laboratory"/>
            <person name="Harder C.B."/>
            <person name="Miyauchi S."/>
            <person name="Viragh M."/>
            <person name="Kuo A."/>
            <person name="Thoen E."/>
            <person name="Andreopoulos B."/>
            <person name="Lu D."/>
            <person name="Skrede I."/>
            <person name="Drula E."/>
            <person name="Henrissat B."/>
            <person name="Morin E."/>
            <person name="Kohler A."/>
            <person name="Barry K."/>
            <person name="LaButti K."/>
            <person name="Morin E."/>
            <person name="Salamov A."/>
            <person name="Lipzen A."/>
            <person name="Mereny Z."/>
            <person name="Hegedus B."/>
            <person name="Baldrian P."/>
            <person name="Stursova M."/>
            <person name="Weitz H."/>
            <person name="Taylor A."/>
            <person name="Grigoriev I.V."/>
            <person name="Nagy L.G."/>
            <person name="Martin F."/>
            <person name="Kauserud H."/>
        </authorList>
    </citation>
    <scope>NUCLEOTIDE SEQUENCE</scope>
    <source>
        <strain evidence="2">CBHHK067</strain>
    </source>
</reference>
<evidence type="ECO:0000313" key="2">
    <source>
        <dbReference type="EMBL" id="KAJ7664122.1"/>
    </source>
</evidence>
<gene>
    <name evidence="2" type="ORF">B0H17DRAFT_1211469</name>
</gene>
<dbReference type="AlphaFoldDB" id="A0AAD7G7Q8"/>
<accession>A0AAD7G7Q8</accession>
<feature type="region of interest" description="Disordered" evidence="1">
    <location>
        <begin position="1"/>
        <end position="82"/>
    </location>
</feature>
<evidence type="ECO:0000256" key="1">
    <source>
        <dbReference type="SAM" id="MobiDB-lite"/>
    </source>
</evidence>
<dbReference type="EMBL" id="JARKIE010000227">
    <property type="protein sequence ID" value="KAJ7664122.1"/>
    <property type="molecule type" value="Genomic_DNA"/>
</dbReference>
<proteinExistence type="predicted"/>
<comment type="caution">
    <text evidence="2">The sequence shown here is derived from an EMBL/GenBank/DDBJ whole genome shotgun (WGS) entry which is preliminary data.</text>
</comment>
<evidence type="ECO:0000313" key="3">
    <source>
        <dbReference type="Proteomes" id="UP001221757"/>
    </source>
</evidence>
<dbReference type="Proteomes" id="UP001221757">
    <property type="component" value="Unassembled WGS sequence"/>
</dbReference>
<name>A0AAD7G7Q8_MYCRO</name>
<sequence length="82" mass="8759">MPRRPGDDSISIFQHSHSSHSSTSQTQAPRPRTSASATNIVNFAPPPAARRPVLSAPGGTQVKWNRQDPHVLASSHAGEVLI</sequence>
<keyword evidence="3" id="KW-1185">Reference proteome</keyword>